<dbReference type="OrthoDB" id="1282989at2759"/>
<sequence length="173" mass="19600">MPFNVLTIAPCYSGMLEPPRLIGYRMISNPSGQFSLVDYDVDAELGFEELKTVNLHSIYVNKLHTIARSYLRKTLLELKIFALKAQNRFPGLDGLSQFLEVVAVYVAHDKKTYGVKIPTASNSVQYNLVILALAQQLEQTFRRIKFLRRAMQIVCMPLQLGKLHTPASQLVET</sequence>
<evidence type="ECO:0000313" key="2">
    <source>
        <dbReference type="Proteomes" id="UP000824120"/>
    </source>
</evidence>
<dbReference type="Proteomes" id="UP000824120">
    <property type="component" value="Chromosome 3"/>
</dbReference>
<evidence type="ECO:0000313" key="1">
    <source>
        <dbReference type="EMBL" id="KAG5617961.1"/>
    </source>
</evidence>
<organism evidence="1 2">
    <name type="scientific">Solanum commersonii</name>
    <name type="common">Commerson's wild potato</name>
    <name type="synonym">Commerson's nightshade</name>
    <dbReference type="NCBI Taxonomy" id="4109"/>
    <lineage>
        <taxon>Eukaryota</taxon>
        <taxon>Viridiplantae</taxon>
        <taxon>Streptophyta</taxon>
        <taxon>Embryophyta</taxon>
        <taxon>Tracheophyta</taxon>
        <taxon>Spermatophyta</taxon>
        <taxon>Magnoliopsida</taxon>
        <taxon>eudicotyledons</taxon>
        <taxon>Gunneridae</taxon>
        <taxon>Pentapetalae</taxon>
        <taxon>asterids</taxon>
        <taxon>lamiids</taxon>
        <taxon>Solanales</taxon>
        <taxon>Solanaceae</taxon>
        <taxon>Solanoideae</taxon>
        <taxon>Solaneae</taxon>
        <taxon>Solanum</taxon>
    </lineage>
</organism>
<comment type="caution">
    <text evidence="1">The sequence shown here is derived from an EMBL/GenBank/DDBJ whole genome shotgun (WGS) entry which is preliminary data.</text>
</comment>
<protein>
    <submittedName>
        <fullName evidence="1">Uncharacterized protein</fullName>
    </submittedName>
</protein>
<accession>A0A9J6A097</accession>
<dbReference type="AlphaFoldDB" id="A0A9J6A097"/>
<proteinExistence type="predicted"/>
<reference evidence="1 2" key="1">
    <citation type="submission" date="2020-09" db="EMBL/GenBank/DDBJ databases">
        <title>De no assembly of potato wild relative species, Solanum commersonii.</title>
        <authorList>
            <person name="Cho K."/>
        </authorList>
    </citation>
    <scope>NUCLEOTIDE SEQUENCE [LARGE SCALE GENOMIC DNA]</scope>
    <source>
        <strain evidence="1">LZ3.2</strain>
        <tissue evidence="1">Leaf</tissue>
    </source>
</reference>
<dbReference type="EMBL" id="JACXVP010000003">
    <property type="protein sequence ID" value="KAG5617961.1"/>
    <property type="molecule type" value="Genomic_DNA"/>
</dbReference>
<gene>
    <name evidence="1" type="ORF">H5410_017785</name>
</gene>
<name>A0A9J6A097_SOLCO</name>
<keyword evidence="2" id="KW-1185">Reference proteome</keyword>